<dbReference type="EMBL" id="LKAJ01000003">
    <property type="protein sequence ID" value="KRG21700.1"/>
    <property type="molecule type" value="Genomic_DNA"/>
</dbReference>
<evidence type="ECO:0000313" key="1">
    <source>
        <dbReference type="EMBL" id="KRG21700.1"/>
    </source>
</evidence>
<sequence>MLGFDRDKEQLLRLYNEIAKHKAIAQSKEKRLLVLVGESHHSLNSYYVELIIMIFAKELFSIKDLLLELDKTKIESFKRSKHVYENSNMGHGNMQSLFYMNDKEKFAHIIPIDLSSSENKFQNITLQGVRKRNEMMSKTANTMTKRDAVGIVGFNHLYGLLCETKLPECFHVVTINTSNHKNTERTPYGIKCEKFAFGNNAFQFFKQIPEDYSAKEVEEMAFADARDFISTLKDHSLEIGSDKVELLLFSLPILLDSCKIGNNIESSSHNNETTFSRTPLP</sequence>
<accession>A0A0Q9YXI4</accession>
<evidence type="ECO:0000313" key="2">
    <source>
        <dbReference type="EMBL" id="MCS5710606.1"/>
    </source>
</evidence>
<comment type="caution">
    <text evidence="1">The sequence shown here is derived from an EMBL/GenBank/DDBJ whole genome shotgun (WGS) entry which is preliminary data.</text>
</comment>
<dbReference type="Proteomes" id="UP000051497">
    <property type="component" value="Unassembled WGS sequence"/>
</dbReference>
<organism evidence="1">
    <name type="scientific">Candidatus Berkiella aquae</name>
    <dbReference type="NCBI Taxonomy" id="295108"/>
    <lineage>
        <taxon>Bacteria</taxon>
        <taxon>Pseudomonadati</taxon>
        <taxon>Pseudomonadota</taxon>
        <taxon>Gammaproteobacteria</taxon>
        <taxon>Candidatus Berkiellales</taxon>
        <taxon>Candidatus Berkiellaceae</taxon>
        <taxon>Candidatus Berkiella</taxon>
    </lineage>
</organism>
<reference evidence="2" key="3">
    <citation type="submission" date="2021-06" db="EMBL/GenBank/DDBJ databases">
        <title>Genomic Description and Analysis of Intracellular Bacteria, Candidatus Berkiella cookevillensis and Candidatus Berkiella aquae.</title>
        <authorList>
            <person name="Kidane D.T."/>
            <person name="Mehari Y.T."/>
            <person name="Rice F.C."/>
            <person name="Arivett B.A."/>
            <person name="Farone A.L."/>
            <person name="Berk S.G."/>
            <person name="Farone M.B."/>
        </authorList>
    </citation>
    <scope>NUCLEOTIDE SEQUENCE</scope>
    <source>
        <strain evidence="2">HT99</strain>
    </source>
</reference>
<evidence type="ECO:0000313" key="3">
    <source>
        <dbReference type="Proteomes" id="UP000051497"/>
    </source>
</evidence>
<dbReference type="AlphaFoldDB" id="A0A0Q9YXI4"/>
<reference evidence="2" key="2">
    <citation type="journal article" date="2016" name="Genome Announc.">
        <title>Draft Genome Sequences of Two Novel Amoeba-Resistant Intranuclear Bacteria, 'Candidatus Berkiella cookevillensis' and 'Candidatus Berkiella aquae'.</title>
        <authorList>
            <person name="Mehari Y.T."/>
            <person name="Arivett B.A."/>
            <person name="Farone A.L."/>
            <person name="Gunderson J.H."/>
            <person name="Farone M.B."/>
        </authorList>
    </citation>
    <scope>NUCLEOTIDE SEQUENCE</scope>
    <source>
        <strain evidence="2">HT99</strain>
    </source>
</reference>
<proteinExistence type="predicted"/>
<reference evidence="1" key="1">
    <citation type="submission" date="2015-09" db="EMBL/GenBank/DDBJ databases">
        <title>Draft Genome Sequences of Two Novel Amoeba-resistant Intranuclear Bacteria, Candidatus Berkiella cookevillensis and Candidatus Berkiella aquae.</title>
        <authorList>
            <person name="Mehari Y.T."/>
            <person name="Arivett B.A."/>
            <person name="Farone A.L."/>
            <person name="Gunderson J.H."/>
            <person name="Farone M.B."/>
        </authorList>
    </citation>
    <scope>NUCLEOTIDE SEQUENCE [LARGE SCALE GENOMIC DNA]</scope>
    <source>
        <strain evidence="1">HT99</strain>
    </source>
</reference>
<protein>
    <submittedName>
        <fullName evidence="1">Uncharacterized protein</fullName>
    </submittedName>
</protein>
<dbReference type="EMBL" id="LKAJ02000001">
    <property type="protein sequence ID" value="MCS5710606.1"/>
    <property type="molecule type" value="Genomic_DNA"/>
</dbReference>
<name>A0A0Q9YXI4_9GAMM</name>
<dbReference type="RefSeq" id="WP_075065536.1">
    <property type="nucleotide sequence ID" value="NZ_LKAJ02000001.1"/>
</dbReference>
<gene>
    <name evidence="2" type="ORF">HT99x_004130</name>
    <name evidence="1" type="ORF">HT99x_00891</name>
</gene>
<keyword evidence="3" id="KW-1185">Reference proteome</keyword>